<evidence type="ECO:0000313" key="1">
    <source>
        <dbReference type="EMBL" id="KAF3556762.1"/>
    </source>
</evidence>
<sequence>MARKTGSAIGELRTLLVEMHTTTQVSLQQLSDTVAQQQVCPHQQWMCRQNQIDDARVQVIQLDDDEVDESFIEDNESHSQASDVEVFLQKYGFLVVDGNNLALDIASTTDYSDNWAFKNYGPIHHRDEEHVDLIYNHSLSWQLRGIRERKDIFFI</sequence>
<organism evidence="1 2">
    <name type="scientific">Brassica cretica</name>
    <name type="common">Mustard</name>
    <dbReference type="NCBI Taxonomy" id="69181"/>
    <lineage>
        <taxon>Eukaryota</taxon>
        <taxon>Viridiplantae</taxon>
        <taxon>Streptophyta</taxon>
        <taxon>Embryophyta</taxon>
        <taxon>Tracheophyta</taxon>
        <taxon>Spermatophyta</taxon>
        <taxon>Magnoliopsida</taxon>
        <taxon>eudicotyledons</taxon>
        <taxon>Gunneridae</taxon>
        <taxon>Pentapetalae</taxon>
        <taxon>rosids</taxon>
        <taxon>malvids</taxon>
        <taxon>Brassicales</taxon>
        <taxon>Brassicaceae</taxon>
        <taxon>Brassiceae</taxon>
        <taxon>Brassica</taxon>
    </lineage>
</organism>
<name>A0A8S9QSJ8_BRACR</name>
<dbReference type="EMBL" id="QGKX02000996">
    <property type="protein sequence ID" value="KAF3556762.1"/>
    <property type="molecule type" value="Genomic_DNA"/>
</dbReference>
<dbReference type="Proteomes" id="UP000712600">
    <property type="component" value="Unassembled WGS sequence"/>
</dbReference>
<gene>
    <name evidence="1" type="ORF">F2Q69_00015304</name>
</gene>
<dbReference type="AlphaFoldDB" id="A0A8S9QSJ8"/>
<accession>A0A8S9QSJ8</accession>
<comment type="caution">
    <text evidence="1">The sequence shown here is derived from an EMBL/GenBank/DDBJ whole genome shotgun (WGS) entry which is preliminary data.</text>
</comment>
<evidence type="ECO:0000313" key="2">
    <source>
        <dbReference type="Proteomes" id="UP000712600"/>
    </source>
</evidence>
<protein>
    <submittedName>
        <fullName evidence="1">Uncharacterized protein</fullName>
    </submittedName>
</protein>
<proteinExistence type="predicted"/>
<reference evidence="1" key="1">
    <citation type="submission" date="2019-12" db="EMBL/GenBank/DDBJ databases">
        <title>Genome sequencing and annotation of Brassica cretica.</title>
        <authorList>
            <person name="Studholme D.J."/>
            <person name="Sarris P."/>
        </authorList>
    </citation>
    <scope>NUCLEOTIDE SEQUENCE</scope>
    <source>
        <strain evidence="1">PFS-109/04</strain>
        <tissue evidence="1">Leaf</tissue>
    </source>
</reference>